<keyword evidence="1" id="KW-0472">Membrane</keyword>
<dbReference type="OrthoDB" id="2972906at2"/>
<evidence type="ECO:0000256" key="1">
    <source>
        <dbReference type="SAM" id="Phobius"/>
    </source>
</evidence>
<protein>
    <submittedName>
        <fullName evidence="2">Uncharacterized protein</fullName>
    </submittedName>
</protein>
<reference evidence="2 3" key="2">
    <citation type="submission" date="2014-10" db="EMBL/GenBank/DDBJ databases">
        <title>Comparative genomics of the Paenibacillus odorifer group.</title>
        <authorList>
            <person name="Tsai Y.-C."/>
            <person name="Martin N."/>
            <person name="Korlach J."/>
            <person name="Wiedmann M."/>
        </authorList>
    </citation>
    <scope>NUCLEOTIDE SEQUENCE [LARGE SCALE GENOMIC DNA]</scope>
    <source>
        <strain evidence="2 3">DSM 18334</strain>
    </source>
</reference>
<reference evidence="2 3" key="1">
    <citation type="submission" date="2014-08" db="EMBL/GenBank/DDBJ databases">
        <authorList>
            <person name="den Bakker H.C."/>
        </authorList>
    </citation>
    <scope>NUCLEOTIDE SEQUENCE [LARGE SCALE GENOMIC DNA]</scope>
    <source>
        <strain evidence="2 3">DSM 18334</strain>
    </source>
</reference>
<keyword evidence="3" id="KW-1185">Reference proteome</keyword>
<keyword evidence="1" id="KW-1133">Transmembrane helix</keyword>
<dbReference type="RefSeq" id="WP_036656993.1">
    <property type="nucleotide sequence ID" value="NZ_JQCR01000003.1"/>
</dbReference>
<gene>
    <name evidence="2" type="ORF">PWYN_24585</name>
</gene>
<name>A0A098M6U6_9BACL</name>
<feature type="transmembrane region" description="Helical" evidence="1">
    <location>
        <begin position="29"/>
        <end position="49"/>
    </location>
</feature>
<comment type="caution">
    <text evidence="2">The sequence shown here is derived from an EMBL/GenBank/DDBJ whole genome shotgun (WGS) entry which is preliminary data.</text>
</comment>
<dbReference type="AlphaFoldDB" id="A0A098M6U6"/>
<evidence type="ECO:0000313" key="2">
    <source>
        <dbReference type="EMBL" id="KGE17741.1"/>
    </source>
</evidence>
<sequence length="216" mass="25083">MKHLWWKISFYFVLFVLVLFMAINDYSPVLIVGTAVMATLIFFIIQFIYPLALEKRVDRVESFLRSQKNTPGLYINYVFANRLEDEARTIMEQLMSKYKQAAAQASYKAAYGVYRKDMTAVQEAVPYIRYSDYRAYYETILLSEDGESAQARKHLESIKKPWMRSALLAEIELKAGCIETAVKHAREALNSSRGVQHYVLHKEYERILPQAVELVS</sequence>
<organism evidence="2 3">
    <name type="scientific">Paenibacillus wynnii</name>
    <dbReference type="NCBI Taxonomy" id="268407"/>
    <lineage>
        <taxon>Bacteria</taxon>
        <taxon>Bacillati</taxon>
        <taxon>Bacillota</taxon>
        <taxon>Bacilli</taxon>
        <taxon>Bacillales</taxon>
        <taxon>Paenibacillaceae</taxon>
        <taxon>Paenibacillus</taxon>
    </lineage>
</organism>
<accession>A0A098M6U6</accession>
<evidence type="ECO:0000313" key="3">
    <source>
        <dbReference type="Proteomes" id="UP000029734"/>
    </source>
</evidence>
<keyword evidence="1" id="KW-0812">Transmembrane</keyword>
<feature type="transmembrane region" description="Helical" evidence="1">
    <location>
        <begin position="5"/>
        <end position="23"/>
    </location>
</feature>
<dbReference type="EMBL" id="JQCR01000003">
    <property type="protein sequence ID" value="KGE17741.1"/>
    <property type="molecule type" value="Genomic_DNA"/>
</dbReference>
<dbReference type="eggNOG" id="ENOG5032UEM">
    <property type="taxonomic scope" value="Bacteria"/>
</dbReference>
<dbReference type="Proteomes" id="UP000029734">
    <property type="component" value="Unassembled WGS sequence"/>
</dbReference>
<proteinExistence type="predicted"/>